<proteinExistence type="inferred from homology"/>
<dbReference type="InterPro" id="IPR003784">
    <property type="entry name" value="BioY"/>
</dbReference>
<accession>A0A4Q7IWN0</accession>
<comment type="caution">
    <text evidence="4">The sequence shown here is derived from an EMBL/GenBank/DDBJ whole genome shotgun (WGS) entry which is preliminary data.</text>
</comment>
<feature type="transmembrane region" description="Helical" evidence="3">
    <location>
        <begin position="129"/>
        <end position="148"/>
    </location>
</feature>
<dbReference type="GO" id="GO:0005886">
    <property type="term" value="C:plasma membrane"/>
    <property type="evidence" value="ECO:0007669"/>
    <property type="project" value="UniProtKB-SubCell"/>
</dbReference>
<dbReference type="GO" id="GO:0015225">
    <property type="term" value="F:biotin transmembrane transporter activity"/>
    <property type="evidence" value="ECO:0007669"/>
    <property type="project" value="UniProtKB-UniRule"/>
</dbReference>
<keyword evidence="3" id="KW-0812">Transmembrane</keyword>
<dbReference type="PIRSF" id="PIRSF016661">
    <property type="entry name" value="BioY"/>
    <property type="match status" value="1"/>
</dbReference>
<comment type="similarity">
    <text evidence="1 2">Belongs to the BioY family.</text>
</comment>
<dbReference type="AlphaFoldDB" id="A0A4Q7IWN0"/>
<reference evidence="4 5" key="1">
    <citation type="submission" date="2019-02" db="EMBL/GenBank/DDBJ databases">
        <title>Draft genome sequence of Amycolatopsis sp. 8-3EHSu isolated from roots of Suaeda maritima.</title>
        <authorList>
            <person name="Duangmal K."/>
            <person name="Chantavorakit T."/>
        </authorList>
    </citation>
    <scope>NUCLEOTIDE SEQUENCE [LARGE SCALE GENOMIC DNA]</scope>
    <source>
        <strain evidence="4 5">8-3EHSu</strain>
    </source>
</reference>
<dbReference type="RefSeq" id="WP_130479845.1">
    <property type="nucleotide sequence ID" value="NZ_SFCC01000026.1"/>
</dbReference>
<comment type="subcellular location">
    <subcellularLocation>
        <location evidence="2">Cell membrane</location>
        <topology evidence="2">Multi-pass membrane protein</topology>
    </subcellularLocation>
</comment>
<keyword evidence="2 3" id="KW-0472">Membrane</keyword>
<dbReference type="Pfam" id="PF02632">
    <property type="entry name" value="BioY"/>
    <property type="match status" value="1"/>
</dbReference>
<evidence type="ECO:0000313" key="5">
    <source>
        <dbReference type="Proteomes" id="UP000292003"/>
    </source>
</evidence>
<dbReference type="OrthoDB" id="1496139at2"/>
<feature type="transmembrane region" description="Helical" evidence="3">
    <location>
        <begin position="168"/>
        <end position="189"/>
    </location>
</feature>
<sequence>MSTPSLTARPAVLADIVPGALARDLALIAAGAGLTGVAAQITVPVPGSPVPMTAQTFAALLVGAALGWRRGALSMVVYLLVGAAGVPWFNGGTSGLYGASAGYVVGFVFAGALVGALAGRGGDRTPLRAAATMVLGNLAIYVVGVSWLMASTGFDLATALDKGVAPFLIGDAIKIVIAAGLLPGVWALLGRFNRS</sequence>
<organism evidence="4 5">
    <name type="scientific">Amycolatopsis suaedae</name>
    <dbReference type="NCBI Taxonomy" id="2510978"/>
    <lineage>
        <taxon>Bacteria</taxon>
        <taxon>Bacillati</taxon>
        <taxon>Actinomycetota</taxon>
        <taxon>Actinomycetes</taxon>
        <taxon>Pseudonocardiales</taxon>
        <taxon>Pseudonocardiaceae</taxon>
        <taxon>Amycolatopsis</taxon>
    </lineage>
</organism>
<keyword evidence="3" id="KW-1133">Transmembrane helix</keyword>
<feature type="transmembrane region" description="Helical" evidence="3">
    <location>
        <begin position="95"/>
        <end position="117"/>
    </location>
</feature>
<protein>
    <recommendedName>
        <fullName evidence="2">Biotin transporter</fullName>
    </recommendedName>
</protein>
<name>A0A4Q7IWN0_9PSEU</name>
<dbReference type="Gene3D" id="1.10.1760.20">
    <property type="match status" value="1"/>
</dbReference>
<keyword evidence="2" id="KW-0813">Transport</keyword>
<evidence type="ECO:0000313" key="4">
    <source>
        <dbReference type="EMBL" id="RZQ59341.1"/>
    </source>
</evidence>
<dbReference type="Proteomes" id="UP000292003">
    <property type="component" value="Unassembled WGS sequence"/>
</dbReference>
<dbReference type="EMBL" id="SFCC01000026">
    <property type="protein sequence ID" value="RZQ59341.1"/>
    <property type="molecule type" value="Genomic_DNA"/>
</dbReference>
<gene>
    <name evidence="4" type="ORF">EWH70_34735</name>
</gene>
<evidence type="ECO:0000256" key="2">
    <source>
        <dbReference type="PIRNR" id="PIRNR016661"/>
    </source>
</evidence>
<dbReference type="PANTHER" id="PTHR34295">
    <property type="entry name" value="BIOTIN TRANSPORTER BIOY"/>
    <property type="match status" value="1"/>
</dbReference>
<keyword evidence="2" id="KW-1003">Cell membrane</keyword>
<keyword evidence="5" id="KW-1185">Reference proteome</keyword>
<dbReference type="PANTHER" id="PTHR34295:SF1">
    <property type="entry name" value="BIOTIN TRANSPORTER BIOY"/>
    <property type="match status" value="1"/>
</dbReference>
<evidence type="ECO:0000256" key="3">
    <source>
        <dbReference type="SAM" id="Phobius"/>
    </source>
</evidence>
<evidence type="ECO:0000256" key="1">
    <source>
        <dbReference type="ARBA" id="ARBA00010692"/>
    </source>
</evidence>